<protein>
    <recommendedName>
        <fullName evidence="16">Protein tweety homolog</fullName>
    </recommendedName>
</protein>
<evidence type="ECO:0000256" key="1">
    <source>
        <dbReference type="ARBA" id="ARBA00004651"/>
    </source>
</evidence>
<evidence type="ECO:0000256" key="7">
    <source>
        <dbReference type="ARBA" id="ARBA00023065"/>
    </source>
</evidence>
<evidence type="ECO:0000256" key="13">
    <source>
        <dbReference type="SAM" id="Phobius"/>
    </source>
</evidence>
<comment type="similarity">
    <text evidence="2">Belongs to the tweety family.</text>
</comment>
<dbReference type="InterPro" id="IPR006990">
    <property type="entry name" value="Tweety"/>
</dbReference>
<feature type="transmembrane region" description="Helical" evidence="13">
    <location>
        <begin position="100"/>
        <end position="123"/>
    </location>
</feature>
<dbReference type="GO" id="GO:0034707">
    <property type="term" value="C:chloride channel complex"/>
    <property type="evidence" value="ECO:0007669"/>
    <property type="project" value="UniProtKB-KW"/>
</dbReference>
<evidence type="ECO:0000256" key="12">
    <source>
        <dbReference type="ARBA" id="ARBA00023303"/>
    </source>
</evidence>
<dbReference type="EMBL" id="KQ242352">
    <property type="protein sequence ID" value="KNC79172.1"/>
    <property type="molecule type" value="Genomic_DNA"/>
</dbReference>
<comment type="subcellular location">
    <subcellularLocation>
        <location evidence="1">Cell membrane</location>
        <topology evidence="1">Multi-pass membrane protein</topology>
    </subcellularLocation>
</comment>
<gene>
    <name evidence="14" type="ORF">SARC_08422</name>
</gene>
<dbReference type="AlphaFoldDB" id="A0A0L0FQU6"/>
<dbReference type="GO" id="GO:0005229">
    <property type="term" value="F:intracellularly calcium-gated chloride channel activity"/>
    <property type="evidence" value="ECO:0007669"/>
    <property type="project" value="TreeGrafter"/>
</dbReference>
<dbReference type="GeneID" id="25908926"/>
<keyword evidence="15" id="KW-1185">Reference proteome</keyword>
<evidence type="ECO:0000256" key="5">
    <source>
        <dbReference type="ARBA" id="ARBA00022692"/>
    </source>
</evidence>
<evidence type="ECO:0000256" key="2">
    <source>
        <dbReference type="ARBA" id="ARBA00009849"/>
    </source>
</evidence>
<evidence type="ECO:0000256" key="10">
    <source>
        <dbReference type="ARBA" id="ARBA00023180"/>
    </source>
</evidence>
<keyword evidence="12" id="KW-0407">Ion channel</keyword>
<evidence type="ECO:0000256" key="11">
    <source>
        <dbReference type="ARBA" id="ARBA00023214"/>
    </source>
</evidence>
<dbReference type="RefSeq" id="XP_014153074.1">
    <property type="nucleotide sequence ID" value="XM_014297599.1"/>
</dbReference>
<accession>A0A0L0FQU6</accession>
<evidence type="ECO:0008006" key="16">
    <source>
        <dbReference type="Google" id="ProtNLM"/>
    </source>
</evidence>
<keyword evidence="11" id="KW-0868">Chloride</keyword>
<keyword evidence="7" id="KW-0406">Ion transport</keyword>
<evidence type="ECO:0000256" key="3">
    <source>
        <dbReference type="ARBA" id="ARBA00022448"/>
    </source>
</evidence>
<feature type="transmembrane region" description="Helical" evidence="13">
    <location>
        <begin position="224"/>
        <end position="245"/>
    </location>
</feature>
<evidence type="ECO:0000256" key="6">
    <source>
        <dbReference type="ARBA" id="ARBA00022989"/>
    </source>
</evidence>
<feature type="transmembrane region" description="Helical" evidence="13">
    <location>
        <begin position="56"/>
        <end position="79"/>
    </location>
</feature>
<dbReference type="PANTHER" id="PTHR12424:SF8">
    <property type="entry name" value="PROTEIN TWEETY"/>
    <property type="match status" value="1"/>
</dbReference>
<name>A0A0L0FQU6_9EUKA</name>
<keyword evidence="9" id="KW-0869">Chloride channel</keyword>
<evidence type="ECO:0000313" key="14">
    <source>
        <dbReference type="EMBL" id="KNC79172.1"/>
    </source>
</evidence>
<dbReference type="PANTHER" id="PTHR12424">
    <property type="entry name" value="TWEETY-RELATED"/>
    <property type="match status" value="1"/>
</dbReference>
<evidence type="ECO:0000256" key="9">
    <source>
        <dbReference type="ARBA" id="ARBA00023173"/>
    </source>
</evidence>
<dbReference type="GO" id="GO:0072320">
    <property type="term" value="F:volume-sensitive chloride channel activity"/>
    <property type="evidence" value="ECO:0007669"/>
    <property type="project" value="TreeGrafter"/>
</dbReference>
<sequence length="432" mass="46726">MDDAATVTGYVWPDVEYGYIAQQYVPSATVQHLHAMPRIAADSTFDATQWAYVRGLIYITIPFMVLGLVMLVGTLVFMCRCGSGSGYHMSGRVEQPSTRACIKASSVVLALLTIGACGVAIYGDVLMAQGIDLFTNTYTNATDIIADIESMAPQVETVALAAVDILEDVSELCPDTSETIEGAVAVVTAGSAQVVQELNNVVERVGEFYTNAEDYQDKLSTICLAQQIVLCAFFALMALLSLVVVNTVFVSPALLEDTVPFELSDRRLSYYIHGCDGVNPNTQLIEDSAQWMVQAEDLLWAQVDGTDNCPANAHDDYTDLMTRLNQTVDVGLQLVNSARGYVSCRTVNGIYSEAVHSAGCASVMDGLLFLWAGALVCSVAFAVTVMVYPRYVTTSLQAMEDKWESTTSVTGLKEKTGTCPGSEGWDEAWRNL</sequence>
<proteinExistence type="inferred from homology"/>
<keyword evidence="10" id="KW-0325">Glycoprotein</keyword>
<dbReference type="Proteomes" id="UP000054560">
    <property type="component" value="Unassembled WGS sequence"/>
</dbReference>
<feature type="transmembrane region" description="Helical" evidence="13">
    <location>
        <begin position="367"/>
        <end position="388"/>
    </location>
</feature>
<organism evidence="14 15">
    <name type="scientific">Sphaeroforma arctica JP610</name>
    <dbReference type="NCBI Taxonomy" id="667725"/>
    <lineage>
        <taxon>Eukaryota</taxon>
        <taxon>Ichthyosporea</taxon>
        <taxon>Ichthyophonida</taxon>
        <taxon>Sphaeroforma</taxon>
    </lineage>
</organism>
<dbReference type="GO" id="GO:0005886">
    <property type="term" value="C:plasma membrane"/>
    <property type="evidence" value="ECO:0007669"/>
    <property type="project" value="UniProtKB-SubCell"/>
</dbReference>
<keyword evidence="8 13" id="KW-0472">Membrane</keyword>
<keyword evidence="4" id="KW-1003">Cell membrane</keyword>
<keyword evidence="5 13" id="KW-0812">Transmembrane</keyword>
<evidence type="ECO:0000256" key="4">
    <source>
        <dbReference type="ARBA" id="ARBA00022475"/>
    </source>
</evidence>
<keyword evidence="3" id="KW-0813">Transport</keyword>
<evidence type="ECO:0000256" key="8">
    <source>
        <dbReference type="ARBA" id="ARBA00023136"/>
    </source>
</evidence>
<reference evidence="14 15" key="1">
    <citation type="submission" date="2011-02" db="EMBL/GenBank/DDBJ databases">
        <title>The Genome Sequence of Sphaeroforma arctica JP610.</title>
        <authorList>
            <consortium name="The Broad Institute Genome Sequencing Platform"/>
            <person name="Russ C."/>
            <person name="Cuomo C."/>
            <person name="Young S.K."/>
            <person name="Zeng Q."/>
            <person name="Gargeya S."/>
            <person name="Alvarado L."/>
            <person name="Berlin A."/>
            <person name="Chapman S.B."/>
            <person name="Chen Z."/>
            <person name="Freedman E."/>
            <person name="Gellesch M."/>
            <person name="Goldberg J."/>
            <person name="Griggs A."/>
            <person name="Gujja S."/>
            <person name="Heilman E."/>
            <person name="Heiman D."/>
            <person name="Howarth C."/>
            <person name="Mehta T."/>
            <person name="Neiman D."/>
            <person name="Pearson M."/>
            <person name="Roberts A."/>
            <person name="Saif S."/>
            <person name="Shea T."/>
            <person name="Shenoy N."/>
            <person name="Sisk P."/>
            <person name="Stolte C."/>
            <person name="Sykes S."/>
            <person name="White J."/>
            <person name="Yandava C."/>
            <person name="Burger G."/>
            <person name="Gray M.W."/>
            <person name="Holland P.W.H."/>
            <person name="King N."/>
            <person name="Lang F.B.F."/>
            <person name="Roger A.J."/>
            <person name="Ruiz-Trillo I."/>
            <person name="Haas B."/>
            <person name="Nusbaum C."/>
            <person name="Birren B."/>
        </authorList>
    </citation>
    <scope>NUCLEOTIDE SEQUENCE [LARGE SCALE GENOMIC DNA]</scope>
    <source>
        <strain evidence="14 15">JP610</strain>
    </source>
</reference>
<evidence type="ECO:0000313" key="15">
    <source>
        <dbReference type="Proteomes" id="UP000054560"/>
    </source>
</evidence>
<dbReference type="Pfam" id="PF04906">
    <property type="entry name" value="Tweety"/>
    <property type="match status" value="1"/>
</dbReference>
<keyword evidence="6 13" id="KW-1133">Transmembrane helix</keyword>